<dbReference type="Pfam" id="PF02586">
    <property type="entry name" value="SRAP"/>
    <property type="match status" value="1"/>
</dbReference>
<evidence type="ECO:0000256" key="1">
    <source>
        <dbReference type="ARBA" id="ARBA00008136"/>
    </source>
</evidence>
<keyword evidence="10" id="KW-1185">Reference proteome</keyword>
<evidence type="ECO:0000256" key="4">
    <source>
        <dbReference type="ARBA" id="ARBA00022801"/>
    </source>
</evidence>
<dbReference type="SUPFAM" id="SSF143081">
    <property type="entry name" value="BB1717-like"/>
    <property type="match status" value="1"/>
</dbReference>
<evidence type="ECO:0000256" key="5">
    <source>
        <dbReference type="ARBA" id="ARBA00023124"/>
    </source>
</evidence>
<evidence type="ECO:0000256" key="7">
    <source>
        <dbReference type="ARBA" id="ARBA00023239"/>
    </source>
</evidence>
<dbReference type="Gene3D" id="3.90.1680.10">
    <property type="entry name" value="SOS response associated peptidase-like"/>
    <property type="match status" value="1"/>
</dbReference>
<evidence type="ECO:0000256" key="2">
    <source>
        <dbReference type="ARBA" id="ARBA00022670"/>
    </source>
</evidence>
<gene>
    <name evidence="9" type="ORF">GCM10009020_06270</name>
</gene>
<feature type="compositionally biased region" description="Acidic residues" evidence="8">
    <location>
        <begin position="169"/>
        <end position="179"/>
    </location>
</feature>
<dbReference type="EMBL" id="BAAADV010000001">
    <property type="protein sequence ID" value="GAA0664179.1"/>
    <property type="molecule type" value="Genomic_DNA"/>
</dbReference>
<evidence type="ECO:0000256" key="3">
    <source>
        <dbReference type="ARBA" id="ARBA00022763"/>
    </source>
</evidence>
<dbReference type="GO" id="GO:0106300">
    <property type="term" value="P:protein-DNA covalent cross-linking repair"/>
    <property type="evidence" value="ECO:0007669"/>
    <property type="project" value="InterPro"/>
</dbReference>
<dbReference type="AlphaFoldDB" id="A0AAV3T5B0"/>
<dbReference type="GO" id="GO:0008233">
    <property type="term" value="F:peptidase activity"/>
    <property type="evidence" value="ECO:0007669"/>
    <property type="project" value="UniProtKB-KW"/>
</dbReference>
<dbReference type="GO" id="GO:0003697">
    <property type="term" value="F:single-stranded DNA binding"/>
    <property type="evidence" value="ECO:0007669"/>
    <property type="project" value="InterPro"/>
</dbReference>
<dbReference type="PANTHER" id="PTHR13604">
    <property type="entry name" value="DC12-RELATED"/>
    <property type="match status" value="1"/>
</dbReference>
<accession>A0AAV3T5B0</accession>
<comment type="caution">
    <text evidence="9">The sequence shown here is derived from an EMBL/GenBank/DDBJ whole genome shotgun (WGS) entry which is preliminary data.</text>
</comment>
<comment type="similarity">
    <text evidence="1">Belongs to the SOS response-associated peptidase family.</text>
</comment>
<feature type="compositionally biased region" description="Polar residues" evidence="8">
    <location>
        <begin position="199"/>
        <end position="208"/>
    </location>
</feature>
<dbReference type="GO" id="GO:0016829">
    <property type="term" value="F:lyase activity"/>
    <property type="evidence" value="ECO:0007669"/>
    <property type="project" value="UniProtKB-KW"/>
</dbReference>
<keyword evidence="6" id="KW-0238">DNA-binding</keyword>
<evidence type="ECO:0000313" key="9">
    <source>
        <dbReference type="EMBL" id="GAA0664179.1"/>
    </source>
</evidence>
<dbReference type="Proteomes" id="UP001500420">
    <property type="component" value="Unassembled WGS sequence"/>
</dbReference>
<name>A0AAV3T5B0_9EURY</name>
<keyword evidence="3" id="KW-0227">DNA damage</keyword>
<dbReference type="RefSeq" id="WP_343772400.1">
    <property type="nucleotide sequence ID" value="NZ_BAAADV010000001.1"/>
</dbReference>
<proteinExistence type="inferred from homology"/>
<evidence type="ECO:0000256" key="8">
    <source>
        <dbReference type="SAM" id="MobiDB-lite"/>
    </source>
</evidence>
<dbReference type="PANTHER" id="PTHR13604:SF0">
    <property type="entry name" value="ABASIC SITE PROCESSING PROTEIN HMCES"/>
    <property type="match status" value="1"/>
</dbReference>
<sequence length="230" mass="26033">MCGRTSLFASPSALEERFDVSVSEAYEPRYNVAPETPIATIRDDAPETLDHLHWGFVPAWADDPDEWNGLINARAESIDEKPAFREAYEQKRCLVVADGFYEWQDRTDGTQPFRVERADGEPFAMAGVWSRWERKDRTVESTAILTTEPNELLDPLHHRMPVIFDADDERDWLGDEPPEKDDLLEPHTGEGFEKYPISTAVNDPSNDSPAIVEPVDAPESDPQSGLDEFV</sequence>
<evidence type="ECO:0000256" key="6">
    <source>
        <dbReference type="ARBA" id="ARBA00023125"/>
    </source>
</evidence>
<keyword evidence="5" id="KW-0190">Covalent protein-DNA linkage</keyword>
<keyword evidence="2" id="KW-0645">Protease</keyword>
<protein>
    <submittedName>
        <fullName evidence="9">SOS response-associated peptidase</fullName>
    </submittedName>
</protein>
<dbReference type="InterPro" id="IPR003738">
    <property type="entry name" value="SRAP"/>
</dbReference>
<feature type="compositionally biased region" description="Basic and acidic residues" evidence="8">
    <location>
        <begin position="180"/>
        <end position="193"/>
    </location>
</feature>
<reference evidence="9 10" key="1">
    <citation type="journal article" date="2019" name="Int. J. Syst. Evol. Microbiol.">
        <title>The Global Catalogue of Microorganisms (GCM) 10K type strain sequencing project: providing services to taxonomists for standard genome sequencing and annotation.</title>
        <authorList>
            <consortium name="The Broad Institute Genomics Platform"/>
            <consortium name="The Broad Institute Genome Sequencing Center for Infectious Disease"/>
            <person name="Wu L."/>
            <person name="Ma J."/>
        </authorList>
    </citation>
    <scope>NUCLEOTIDE SEQUENCE [LARGE SCALE GENOMIC DNA]</scope>
    <source>
        <strain evidence="9 10">JCM 16328</strain>
    </source>
</reference>
<feature type="region of interest" description="Disordered" evidence="8">
    <location>
        <begin position="169"/>
        <end position="230"/>
    </location>
</feature>
<dbReference type="GO" id="GO:0006508">
    <property type="term" value="P:proteolysis"/>
    <property type="evidence" value="ECO:0007669"/>
    <property type="project" value="UniProtKB-KW"/>
</dbReference>
<keyword evidence="4" id="KW-0378">Hydrolase</keyword>
<organism evidence="9 10">
    <name type="scientific">Natronoarchaeum mannanilyticum</name>
    <dbReference type="NCBI Taxonomy" id="926360"/>
    <lineage>
        <taxon>Archaea</taxon>
        <taxon>Methanobacteriati</taxon>
        <taxon>Methanobacteriota</taxon>
        <taxon>Stenosarchaea group</taxon>
        <taxon>Halobacteria</taxon>
        <taxon>Halobacteriales</taxon>
        <taxon>Natronoarchaeaceae</taxon>
    </lineage>
</organism>
<dbReference type="InterPro" id="IPR036590">
    <property type="entry name" value="SRAP-like"/>
</dbReference>
<keyword evidence="7" id="KW-0456">Lyase</keyword>
<evidence type="ECO:0000313" key="10">
    <source>
        <dbReference type="Proteomes" id="UP001500420"/>
    </source>
</evidence>